<keyword evidence="3" id="KW-0997">Cell inner membrane</keyword>
<evidence type="ECO:0000259" key="8">
    <source>
        <dbReference type="Pfam" id="PF02470"/>
    </source>
</evidence>
<dbReference type="AlphaFoldDB" id="A0A512DTH9"/>
<evidence type="ECO:0000256" key="6">
    <source>
        <dbReference type="ARBA" id="ARBA00023136"/>
    </source>
</evidence>
<feature type="domain" description="Mce/MlaD" evidence="8">
    <location>
        <begin position="50"/>
        <end position="141"/>
    </location>
</feature>
<dbReference type="GO" id="GO:0005886">
    <property type="term" value="C:plasma membrane"/>
    <property type="evidence" value="ECO:0007669"/>
    <property type="project" value="UniProtKB-SubCell"/>
</dbReference>
<dbReference type="Pfam" id="PF02470">
    <property type="entry name" value="MlaD"/>
    <property type="match status" value="2"/>
</dbReference>
<evidence type="ECO:0000256" key="3">
    <source>
        <dbReference type="ARBA" id="ARBA00022519"/>
    </source>
</evidence>
<dbReference type="PANTHER" id="PTHR30462:SF0">
    <property type="entry name" value="INTERMEMBRANE TRANSPORT PROTEIN YEBT"/>
    <property type="match status" value="1"/>
</dbReference>
<keyword evidence="5 7" id="KW-1133">Transmembrane helix</keyword>
<dbReference type="RefSeq" id="WP_044430326.1">
    <property type="nucleotide sequence ID" value="NZ_BJYZ01000018.1"/>
</dbReference>
<dbReference type="InterPro" id="IPR051800">
    <property type="entry name" value="PqiA-PqiB_transport"/>
</dbReference>
<evidence type="ECO:0000313" key="10">
    <source>
        <dbReference type="Proteomes" id="UP000321523"/>
    </source>
</evidence>
<protein>
    <submittedName>
        <fullName evidence="9">Paraquat-inducible protein B</fullName>
    </submittedName>
</protein>
<reference evidence="9 10" key="1">
    <citation type="submission" date="2019-07" db="EMBL/GenBank/DDBJ databases">
        <title>Whole genome shotgun sequence of Skermanella aerolata NBRC 106429.</title>
        <authorList>
            <person name="Hosoyama A."/>
            <person name="Uohara A."/>
            <person name="Ohji S."/>
            <person name="Ichikawa N."/>
        </authorList>
    </citation>
    <scope>NUCLEOTIDE SEQUENCE [LARGE SCALE GENOMIC DNA]</scope>
    <source>
        <strain evidence="9 10">NBRC 106429</strain>
    </source>
</reference>
<evidence type="ECO:0000256" key="2">
    <source>
        <dbReference type="ARBA" id="ARBA00022475"/>
    </source>
</evidence>
<keyword evidence="4 7" id="KW-0812">Transmembrane</keyword>
<keyword evidence="6 7" id="KW-0472">Membrane</keyword>
<dbReference type="PANTHER" id="PTHR30462">
    <property type="entry name" value="INTERMEMBRANE TRANSPORT PROTEIN PQIB-RELATED"/>
    <property type="match status" value="1"/>
</dbReference>
<dbReference type="InterPro" id="IPR003399">
    <property type="entry name" value="Mce/MlaD"/>
</dbReference>
<dbReference type="Proteomes" id="UP000321523">
    <property type="component" value="Unassembled WGS sequence"/>
</dbReference>
<gene>
    <name evidence="9" type="primary">pqiB</name>
    <name evidence="9" type="ORF">SAE02_39260</name>
</gene>
<keyword evidence="10" id="KW-1185">Reference proteome</keyword>
<accession>A0A512DTH9</accession>
<dbReference type="EMBL" id="BJYZ01000018">
    <property type="protein sequence ID" value="GEO39778.1"/>
    <property type="molecule type" value="Genomic_DNA"/>
</dbReference>
<evidence type="ECO:0000313" key="9">
    <source>
        <dbReference type="EMBL" id="GEO39778.1"/>
    </source>
</evidence>
<keyword evidence="2" id="KW-1003">Cell membrane</keyword>
<comment type="caution">
    <text evidence="9">The sequence shown here is derived from an EMBL/GenBank/DDBJ whole genome shotgun (WGS) entry which is preliminary data.</text>
</comment>
<sequence>MDNKNRDDTKVTPAAEPVRRRRTLPTIWIVPIVAALVGGWLIWRTASDRGPLVTITFETAEGIEAGKTKVKYKAVDVGTVENVTVSEDLTHVLVTARMVKQASPYLTQGSRFWVVKPRLGTGGISGLTTIVSGSYIGIDPGAGDAETSFKGLEDPPLVQTNTPGRRFLLTSSRLGGLAPGVPIYYAGIQVGEVLGYEFTQDWGELHIPVFVHAPYDRLVRPNSRFWNTSGIEFSYGPDGPALSIESLQTLATGGVAFDTPGIENPNDPAAEGSTYPLFENQRSVEAARYTRKLPFLVHFDGSVRGLRPGSPVEFKGIRIGQVTDVKLAWDQASNSVRIPVTLEIEPERIDSAPTPSDPSAASADYDRVDALVRRGLRAQVQTGNILTGELVVALDLFPASPPATLDTSGPLPELPAEPNVLDTATRSLTGLMDSLSKAPIGETVEELRAAVHSAGVLLGGPATTQAVASLSSTLVELDRTMRTVSGEAGPMIRALREASESVAAIGTEAEATLKSTNRVVGSAQPVVQDMTGLIRELATAARSIRVFADYLERHPEALIQGKR</sequence>
<evidence type="ECO:0000256" key="5">
    <source>
        <dbReference type="ARBA" id="ARBA00022989"/>
    </source>
</evidence>
<feature type="transmembrane region" description="Helical" evidence="7">
    <location>
        <begin position="26"/>
        <end position="43"/>
    </location>
</feature>
<evidence type="ECO:0000256" key="1">
    <source>
        <dbReference type="ARBA" id="ARBA00004533"/>
    </source>
</evidence>
<feature type="domain" description="Mce/MlaD" evidence="8">
    <location>
        <begin position="297"/>
        <end position="395"/>
    </location>
</feature>
<proteinExistence type="predicted"/>
<organism evidence="9 10">
    <name type="scientific">Skermanella aerolata</name>
    <dbReference type="NCBI Taxonomy" id="393310"/>
    <lineage>
        <taxon>Bacteria</taxon>
        <taxon>Pseudomonadati</taxon>
        <taxon>Pseudomonadota</taxon>
        <taxon>Alphaproteobacteria</taxon>
        <taxon>Rhodospirillales</taxon>
        <taxon>Azospirillaceae</taxon>
        <taxon>Skermanella</taxon>
    </lineage>
</organism>
<comment type="subcellular location">
    <subcellularLocation>
        <location evidence="1">Cell inner membrane</location>
    </subcellularLocation>
</comment>
<evidence type="ECO:0000256" key="4">
    <source>
        <dbReference type="ARBA" id="ARBA00022692"/>
    </source>
</evidence>
<dbReference type="OrthoDB" id="9806984at2"/>
<evidence type="ECO:0000256" key="7">
    <source>
        <dbReference type="SAM" id="Phobius"/>
    </source>
</evidence>
<name>A0A512DTH9_9PROT</name>